<accession>A0A2N0VF36</accession>
<gene>
    <name evidence="2" type="ORF">CWD77_13025</name>
</gene>
<dbReference type="InterPro" id="IPR013406">
    <property type="entry name" value="CHP02574_addiction_mod"/>
</dbReference>
<dbReference type="AlphaFoldDB" id="A0A2N0VF36"/>
<name>A0A2N0VF36_9BACT</name>
<dbReference type="OrthoDB" id="1525098at2"/>
<dbReference type="Proteomes" id="UP000233398">
    <property type="component" value="Unassembled WGS sequence"/>
</dbReference>
<keyword evidence="3" id="KW-1185">Reference proteome</keyword>
<organism evidence="2 3">
    <name type="scientific">Rhodohalobacter barkolensis</name>
    <dbReference type="NCBI Taxonomy" id="2053187"/>
    <lineage>
        <taxon>Bacteria</taxon>
        <taxon>Pseudomonadati</taxon>
        <taxon>Balneolota</taxon>
        <taxon>Balneolia</taxon>
        <taxon>Balneolales</taxon>
        <taxon>Balneolaceae</taxon>
        <taxon>Rhodohalobacter</taxon>
    </lineage>
</organism>
<evidence type="ECO:0000313" key="3">
    <source>
        <dbReference type="Proteomes" id="UP000233398"/>
    </source>
</evidence>
<dbReference type="Pfam" id="PF09720">
    <property type="entry name" value="Unstab_antitox"/>
    <property type="match status" value="1"/>
</dbReference>
<feature type="region of interest" description="Disordered" evidence="1">
    <location>
        <begin position="55"/>
        <end position="77"/>
    </location>
</feature>
<proteinExistence type="predicted"/>
<evidence type="ECO:0000313" key="2">
    <source>
        <dbReference type="EMBL" id="PKD42770.1"/>
    </source>
</evidence>
<evidence type="ECO:0000256" key="1">
    <source>
        <dbReference type="SAM" id="MobiDB-lite"/>
    </source>
</evidence>
<protein>
    <submittedName>
        <fullName evidence="2">Addiction module antitoxin RelB</fullName>
    </submittedName>
</protein>
<dbReference type="RefSeq" id="WP_101074021.1">
    <property type="nucleotide sequence ID" value="NZ_PISP01000005.1"/>
</dbReference>
<sequence>MITDLKEIENSALSLNKKDKARLADKLLQSIHGKIDPEIEQAWIDEVQKRKESLKSGEASLHSASDVINEARKRLQK</sequence>
<reference evidence="2 3" key="1">
    <citation type="submission" date="2017-11" db="EMBL/GenBank/DDBJ databases">
        <title>Rhodohalobacter 15182 sp. nov., isolated from a salt lake.</title>
        <authorList>
            <person name="Han S."/>
        </authorList>
    </citation>
    <scope>NUCLEOTIDE SEQUENCE [LARGE SCALE GENOMIC DNA]</scope>
    <source>
        <strain evidence="2 3">15182</strain>
    </source>
</reference>
<dbReference type="EMBL" id="PISP01000005">
    <property type="protein sequence ID" value="PKD42770.1"/>
    <property type="molecule type" value="Genomic_DNA"/>
</dbReference>
<comment type="caution">
    <text evidence="2">The sequence shown here is derived from an EMBL/GenBank/DDBJ whole genome shotgun (WGS) entry which is preliminary data.</text>
</comment>